<dbReference type="PANTHER" id="PTHR43135">
    <property type="entry name" value="ALPHA-D-RIBOSE 1-METHYLPHOSPHONATE 5-TRIPHOSPHATE DIPHOSPHATASE"/>
    <property type="match status" value="1"/>
</dbReference>
<evidence type="ECO:0000313" key="3">
    <source>
        <dbReference type="Proteomes" id="UP000678243"/>
    </source>
</evidence>
<dbReference type="Gene3D" id="3.20.20.140">
    <property type="entry name" value="Metal-dependent hydrolases"/>
    <property type="match status" value="1"/>
</dbReference>
<keyword evidence="3" id="KW-1185">Reference proteome</keyword>
<gene>
    <name evidence="2" type="ORF">KE274_08490</name>
</gene>
<accession>A0ABS5IMJ7</accession>
<keyword evidence="2" id="KW-0378">Hydrolase</keyword>
<organism evidence="2 3">
    <name type="scientific">Microbacterium paraoxydans</name>
    <dbReference type="NCBI Taxonomy" id="199592"/>
    <lineage>
        <taxon>Bacteria</taxon>
        <taxon>Bacillati</taxon>
        <taxon>Actinomycetota</taxon>
        <taxon>Actinomycetes</taxon>
        <taxon>Micrococcales</taxon>
        <taxon>Microbacteriaceae</taxon>
        <taxon>Microbacterium</taxon>
    </lineage>
</organism>
<dbReference type="SUPFAM" id="SSF51556">
    <property type="entry name" value="Metallo-dependent hydrolases"/>
    <property type="match status" value="1"/>
</dbReference>
<dbReference type="GO" id="GO:0016787">
    <property type="term" value="F:hydrolase activity"/>
    <property type="evidence" value="ECO:0007669"/>
    <property type="project" value="UniProtKB-KW"/>
</dbReference>
<protein>
    <submittedName>
        <fullName evidence="2">Hydrolase</fullName>
    </submittedName>
</protein>
<dbReference type="RefSeq" id="WP_211542768.1">
    <property type="nucleotide sequence ID" value="NZ_JAGTUK010000002.1"/>
</dbReference>
<feature type="compositionally biased region" description="Low complexity" evidence="1">
    <location>
        <begin position="86"/>
        <end position="106"/>
    </location>
</feature>
<sequence>MHAATFFDGERWREGVVAVGDDGRPRLSDAAATSGSPRLEGRIVGGFTDHHVHLQLVDHEHLATSRLGRVVDLGGNPAVLRAIAVPPSSEAAEPAPSEAGSRPSGATDEEVRTDVRYAGAFLTPPGGYPSDRDWAPAGSVREIADTEAAATAVAEMAAAGASCLKVASNSTAGPVFSDELFRAIVGLAAAHGLPVVAHCEGTGEAARATRLGASLLAHAPFTERLDDTEIARQAAAVSWISTLAIHDDRARATAVDNVRRFHAAGGTVLYGTDMGNGPTPVDLRPAEIAALREAGLDDAALLRALAPADPRAPRTALLLLPDGSTDPCAARPLTPADLKV</sequence>
<comment type="caution">
    <text evidence="2">The sequence shown here is derived from an EMBL/GenBank/DDBJ whole genome shotgun (WGS) entry which is preliminary data.</text>
</comment>
<evidence type="ECO:0000256" key="1">
    <source>
        <dbReference type="SAM" id="MobiDB-lite"/>
    </source>
</evidence>
<reference evidence="2 3" key="1">
    <citation type="submission" date="2021-04" db="EMBL/GenBank/DDBJ databases">
        <title>Whole genome analysis of root endophytic bacterium Microbacterium paraoxydans ku-mp colonizing RP-bio226 rice variety.</title>
        <authorList>
            <person name="Ulaganathan K."/>
            <person name="Latha B."/>
        </authorList>
    </citation>
    <scope>NUCLEOTIDE SEQUENCE [LARGE SCALE GENOMIC DNA]</scope>
    <source>
        <strain evidence="3">ku-mp</strain>
    </source>
</reference>
<feature type="region of interest" description="Disordered" evidence="1">
    <location>
        <begin position="86"/>
        <end position="109"/>
    </location>
</feature>
<evidence type="ECO:0000313" key="2">
    <source>
        <dbReference type="EMBL" id="MBS0024150.1"/>
    </source>
</evidence>
<dbReference type="EMBL" id="JAGTUK010000002">
    <property type="protein sequence ID" value="MBS0024150.1"/>
    <property type="molecule type" value="Genomic_DNA"/>
</dbReference>
<dbReference type="InterPro" id="IPR051781">
    <property type="entry name" value="Metallo-dep_Hydrolase"/>
</dbReference>
<dbReference type="PANTHER" id="PTHR43135:SF3">
    <property type="entry name" value="ALPHA-D-RIBOSE 1-METHYLPHOSPHONATE 5-TRIPHOSPHATE DIPHOSPHATASE"/>
    <property type="match status" value="1"/>
</dbReference>
<dbReference type="Proteomes" id="UP000678243">
    <property type="component" value="Unassembled WGS sequence"/>
</dbReference>
<proteinExistence type="predicted"/>
<name>A0ABS5IMJ7_9MICO</name>
<dbReference type="InterPro" id="IPR032466">
    <property type="entry name" value="Metal_Hydrolase"/>
</dbReference>